<dbReference type="PANTHER" id="PTHR22916">
    <property type="entry name" value="GLYCOSYLTRANSFERASE"/>
    <property type="match status" value="1"/>
</dbReference>
<dbReference type="EMBL" id="BART01009076">
    <property type="protein sequence ID" value="GAG62509.1"/>
    <property type="molecule type" value="Genomic_DNA"/>
</dbReference>
<protein>
    <recommendedName>
        <fullName evidence="1">Glycosyltransferase 2-like domain-containing protein</fullName>
    </recommendedName>
</protein>
<dbReference type="InterPro" id="IPR001173">
    <property type="entry name" value="Glyco_trans_2-like"/>
</dbReference>
<dbReference type="PANTHER" id="PTHR22916:SF65">
    <property type="entry name" value="SLR1065 PROTEIN"/>
    <property type="match status" value="1"/>
</dbReference>
<dbReference type="SUPFAM" id="SSF53448">
    <property type="entry name" value="Nucleotide-diphospho-sugar transferases"/>
    <property type="match status" value="1"/>
</dbReference>
<comment type="caution">
    <text evidence="2">The sequence shown here is derived from an EMBL/GenBank/DDBJ whole genome shotgun (WGS) entry which is preliminary data.</text>
</comment>
<evidence type="ECO:0000259" key="1">
    <source>
        <dbReference type="Pfam" id="PF00535"/>
    </source>
</evidence>
<accession>X0Z0I8</accession>
<dbReference type="InterPro" id="IPR029044">
    <property type="entry name" value="Nucleotide-diphossugar_trans"/>
</dbReference>
<sequence>MYKYNKQQIKEFVSKPLFDEKALLNKELSWPRISVITPSYNQGRFLEKTILSVLNQNYPNLEYIIIDGGSTDESINIIKKYENYIDYWVSEKDRGQADALNKGFKKATGDIIGWQNSDDIYLPSVFLKIAELFKQNPKIDIIYGNRFDIDEDNNIIGESIFTKFSRIISFLV</sequence>
<dbReference type="AlphaFoldDB" id="X0Z0I8"/>
<dbReference type="Gene3D" id="3.90.550.10">
    <property type="entry name" value="Spore Coat Polysaccharide Biosynthesis Protein SpsA, Chain A"/>
    <property type="match status" value="1"/>
</dbReference>
<dbReference type="Pfam" id="PF00535">
    <property type="entry name" value="Glycos_transf_2"/>
    <property type="match status" value="1"/>
</dbReference>
<name>X0Z0I8_9ZZZZ</name>
<organism evidence="2">
    <name type="scientific">marine sediment metagenome</name>
    <dbReference type="NCBI Taxonomy" id="412755"/>
    <lineage>
        <taxon>unclassified sequences</taxon>
        <taxon>metagenomes</taxon>
        <taxon>ecological metagenomes</taxon>
    </lineage>
</organism>
<reference evidence="2" key="1">
    <citation type="journal article" date="2014" name="Front. Microbiol.">
        <title>High frequency of phylogenetically diverse reductive dehalogenase-homologous genes in deep subseafloor sedimentary metagenomes.</title>
        <authorList>
            <person name="Kawai M."/>
            <person name="Futagami T."/>
            <person name="Toyoda A."/>
            <person name="Takaki Y."/>
            <person name="Nishi S."/>
            <person name="Hori S."/>
            <person name="Arai W."/>
            <person name="Tsubouchi T."/>
            <person name="Morono Y."/>
            <person name="Uchiyama I."/>
            <person name="Ito T."/>
            <person name="Fujiyama A."/>
            <person name="Inagaki F."/>
            <person name="Takami H."/>
        </authorList>
    </citation>
    <scope>NUCLEOTIDE SEQUENCE</scope>
    <source>
        <strain evidence="2">Expedition CK06-06</strain>
    </source>
</reference>
<gene>
    <name evidence="2" type="ORF">S01H4_20228</name>
</gene>
<evidence type="ECO:0000313" key="2">
    <source>
        <dbReference type="EMBL" id="GAG62509.1"/>
    </source>
</evidence>
<proteinExistence type="predicted"/>
<dbReference type="CDD" id="cd06433">
    <property type="entry name" value="GT_2_WfgS_like"/>
    <property type="match status" value="1"/>
</dbReference>
<feature type="domain" description="Glycosyltransferase 2-like" evidence="1">
    <location>
        <begin position="34"/>
        <end position="158"/>
    </location>
</feature>